<feature type="compositionally biased region" description="Basic and acidic residues" evidence="1">
    <location>
        <begin position="404"/>
        <end position="417"/>
    </location>
</feature>
<gene>
    <name evidence="2" type="ORF">ZEAMMB73_Zm00001d016998</name>
</gene>
<dbReference type="OMA" id="PSIMCNP"/>
<evidence type="ECO:0000256" key="1">
    <source>
        <dbReference type="SAM" id="MobiDB-lite"/>
    </source>
</evidence>
<accession>A0A1D6HBN2</accession>
<dbReference type="InterPro" id="IPR040378">
    <property type="entry name" value="BASL"/>
</dbReference>
<dbReference type="PANTHER" id="PTHR33914">
    <property type="entry name" value="18S PRE-RIBOSOMAL ASSEMBLY PROTEIN GAR2-LIKE PROTEIN"/>
    <property type="match status" value="1"/>
</dbReference>
<dbReference type="eggNOG" id="ENOG502QWDI">
    <property type="taxonomic scope" value="Eukaryota"/>
</dbReference>
<proteinExistence type="predicted"/>
<dbReference type="EMBL" id="CM000781">
    <property type="protein sequence ID" value="AQK72110.1"/>
    <property type="molecule type" value="Genomic_DNA"/>
</dbReference>
<name>A0A1D6HBN2_MAIZE</name>
<evidence type="ECO:0000313" key="2">
    <source>
        <dbReference type="EMBL" id="AQK72110.1"/>
    </source>
</evidence>
<dbReference type="PANTHER" id="PTHR33914:SF2">
    <property type="entry name" value="OS02G0582100 PROTEIN"/>
    <property type="match status" value="1"/>
</dbReference>
<reference evidence="2" key="1">
    <citation type="submission" date="2015-12" db="EMBL/GenBank/DDBJ databases">
        <title>Update maize B73 reference genome by single molecule sequencing technologies.</title>
        <authorList>
            <consortium name="Maize Genome Sequencing Project"/>
            <person name="Ware D."/>
        </authorList>
    </citation>
    <scope>NUCLEOTIDE SEQUENCE</scope>
    <source>
        <tissue evidence="2">Seedling</tissue>
    </source>
</reference>
<sequence>MDDELDGVMASSSDAVLRTTRESSMTMRSSCLTMYSVVQPPWTTSKRRLRRSLSYTAAHADTVMTRKMVEDKSSSQDTVQKSGHAVLGNVSYDKDVVEIKLADAIDSDNYVGNFVKDVCVDDGALLHRTASEEKPVDRRSSLDLSCQMIGADSDISYYGKEDHSRTSAHELKPEAVALAPLCNIGADSGREYDLEDRTGTGSIAGSPGEKKISLQELLLLESAEESRNTGAVNSESSEKHKCPLNEEEAAQTSKDGDPDAETVLANTFEHISDGISSKEKGSGCPATMARDQVDTATALDVREPQKLDRYNPSVDRRSREYTSVPECSIPGITDAASSTGSICSFHNATSSTATAGLGEGETLEPGADTLSAGSSDIGSSEKSHDNHSGSMFSKPIAGAYGNGKKQEKHGQMDEEHGIGTADDAAASTSSASTLAQDGSAPAVQETVPGSSSSSSRPAARAGDDPDLSGPSIMSGPVSMSGHIAYSGNVSLRSDSSTTSTQSFAFPVLQREWTSSPVRMAKAERRRSGGRHRVWRKGIICCKF</sequence>
<feature type="region of interest" description="Disordered" evidence="1">
    <location>
        <begin position="355"/>
        <end position="475"/>
    </location>
</feature>
<protein>
    <submittedName>
        <fullName evidence="2">18S pre-ribosomal assembly protein gar2-related</fullName>
    </submittedName>
</protein>
<feature type="region of interest" description="Disordered" evidence="1">
    <location>
        <begin position="224"/>
        <end position="259"/>
    </location>
</feature>
<dbReference type="PaxDb" id="4577-GRMZM2G131727_P01"/>
<feature type="compositionally biased region" description="Low complexity" evidence="1">
    <location>
        <begin position="420"/>
        <end position="433"/>
    </location>
</feature>
<dbReference type="AlphaFoldDB" id="A0A1D6HBN2"/>
<dbReference type="ExpressionAtlas" id="A0A1D6HBN2">
    <property type="expression patterns" value="baseline and differential"/>
</dbReference>
<dbReference type="InParanoid" id="A0A1D6HBN2"/>
<organism evidence="2">
    <name type="scientific">Zea mays</name>
    <name type="common">Maize</name>
    <dbReference type="NCBI Taxonomy" id="4577"/>
    <lineage>
        <taxon>Eukaryota</taxon>
        <taxon>Viridiplantae</taxon>
        <taxon>Streptophyta</taxon>
        <taxon>Embryophyta</taxon>
        <taxon>Tracheophyta</taxon>
        <taxon>Spermatophyta</taxon>
        <taxon>Magnoliopsida</taxon>
        <taxon>Liliopsida</taxon>
        <taxon>Poales</taxon>
        <taxon>Poaceae</taxon>
        <taxon>PACMAD clade</taxon>
        <taxon>Panicoideae</taxon>
        <taxon>Andropogonodae</taxon>
        <taxon>Andropogoneae</taxon>
        <taxon>Tripsacinae</taxon>
        <taxon>Zea</taxon>
    </lineage>
</organism>
<dbReference type="GO" id="GO:0009786">
    <property type="term" value="P:regulation of asymmetric cell division"/>
    <property type="evidence" value="ECO:0007669"/>
    <property type="project" value="InterPro"/>
</dbReference>